<dbReference type="Pfam" id="PF00528">
    <property type="entry name" value="BPD_transp_1"/>
    <property type="match status" value="1"/>
</dbReference>
<keyword evidence="6 7" id="KW-0472">Membrane</keyword>
<evidence type="ECO:0000256" key="3">
    <source>
        <dbReference type="ARBA" id="ARBA00022475"/>
    </source>
</evidence>
<dbReference type="InterPro" id="IPR000515">
    <property type="entry name" value="MetI-like"/>
</dbReference>
<evidence type="ECO:0000259" key="8">
    <source>
        <dbReference type="PROSITE" id="PS50928"/>
    </source>
</evidence>
<evidence type="ECO:0000313" key="9">
    <source>
        <dbReference type="EMBL" id="CAB4650062.1"/>
    </source>
</evidence>
<keyword evidence="3" id="KW-1003">Cell membrane</keyword>
<feature type="transmembrane region" description="Helical" evidence="7">
    <location>
        <begin position="70"/>
        <end position="89"/>
    </location>
</feature>
<evidence type="ECO:0000256" key="1">
    <source>
        <dbReference type="ARBA" id="ARBA00004651"/>
    </source>
</evidence>
<feature type="transmembrane region" description="Helical" evidence="7">
    <location>
        <begin position="177"/>
        <end position="196"/>
    </location>
</feature>
<gene>
    <name evidence="9" type="ORF">UFOPK2234_00396</name>
</gene>
<accession>A0A6J6KKF7</accession>
<keyword evidence="2" id="KW-0813">Transport</keyword>
<dbReference type="InterPro" id="IPR035906">
    <property type="entry name" value="MetI-like_sf"/>
</dbReference>
<keyword evidence="5 7" id="KW-1133">Transmembrane helix</keyword>
<reference evidence="9" key="1">
    <citation type="submission" date="2020-05" db="EMBL/GenBank/DDBJ databases">
        <authorList>
            <person name="Chiriac C."/>
            <person name="Salcher M."/>
            <person name="Ghai R."/>
            <person name="Kavagutti S V."/>
        </authorList>
    </citation>
    <scope>NUCLEOTIDE SEQUENCE</scope>
</reference>
<comment type="subcellular location">
    <subcellularLocation>
        <location evidence="1">Cell membrane</location>
        <topology evidence="1">Multi-pass membrane protein</topology>
    </subcellularLocation>
</comment>
<feature type="transmembrane region" description="Helical" evidence="7">
    <location>
        <begin position="120"/>
        <end position="140"/>
    </location>
</feature>
<organism evidence="9">
    <name type="scientific">freshwater metagenome</name>
    <dbReference type="NCBI Taxonomy" id="449393"/>
    <lineage>
        <taxon>unclassified sequences</taxon>
        <taxon>metagenomes</taxon>
        <taxon>ecological metagenomes</taxon>
    </lineage>
</organism>
<keyword evidence="4 7" id="KW-0812">Transmembrane</keyword>
<dbReference type="InterPro" id="IPR050366">
    <property type="entry name" value="BP-dependent_transpt_permease"/>
</dbReference>
<proteinExistence type="predicted"/>
<evidence type="ECO:0000256" key="6">
    <source>
        <dbReference type="ARBA" id="ARBA00023136"/>
    </source>
</evidence>
<evidence type="ECO:0000256" key="5">
    <source>
        <dbReference type="ARBA" id="ARBA00022989"/>
    </source>
</evidence>
<feature type="transmembrane region" description="Helical" evidence="7">
    <location>
        <begin position="6"/>
        <end position="26"/>
    </location>
</feature>
<dbReference type="PROSITE" id="PS50928">
    <property type="entry name" value="ABC_TM1"/>
    <property type="match status" value="1"/>
</dbReference>
<dbReference type="GO" id="GO:0005886">
    <property type="term" value="C:plasma membrane"/>
    <property type="evidence" value="ECO:0007669"/>
    <property type="project" value="UniProtKB-SubCell"/>
</dbReference>
<evidence type="ECO:0000256" key="4">
    <source>
        <dbReference type="ARBA" id="ARBA00022692"/>
    </source>
</evidence>
<evidence type="ECO:0000256" key="2">
    <source>
        <dbReference type="ARBA" id="ARBA00022448"/>
    </source>
</evidence>
<name>A0A6J6KKF7_9ZZZZ</name>
<dbReference type="PANTHER" id="PTHR43386:SF1">
    <property type="entry name" value="D,D-DIPEPTIDE TRANSPORT SYSTEM PERMEASE PROTEIN DDPC-RELATED"/>
    <property type="match status" value="1"/>
</dbReference>
<dbReference type="AlphaFoldDB" id="A0A6J6KKF7"/>
<dbReference type="GO" id="GO:0055085">
    <property type="term" value="P:transmembrane transport"/>
    <property type="evidence" value="ECO:0007669"/>
    <property type="project" value="InterPro"/>
</dbReference>
<dbReference type="EMBL" id="CAEZWG010000055">
    <property type="protein sequence ID" value="CAB4650062.1"/>
    <property type="molecule type" value="Genomic_DNA"/>
</dbReference>
<feature type="transmembrane region" description="Helical" evidence="7">
    <location>
        <begin position="33"/>
        <end position="50"/>
    </location>
</feature>
<dbReference type="SUPFAM" id="SSF161098">
    <property type="entry name" value="MetI-like"/>
    <property type="match status" value="1"/>
</dbReference>
<protein>
    <submittedName>
        <fullName evidence="9">Unannotated protein</fullName>
    </submittedName>
</protein>
<feature type="domain" description="ABC transmembrane type-1" evidence="8">
    <location>
        <begin position="1"/>
        <end position="196"/>
    </location>
</feature>
<dbReference type="CDD" id="cd06261">
    <property type="entry name" value="TM_PBP2"/>
    <property type="match status" value="1"/>
</dbReference>
<dbReference type="Gene3D" id="1.10.3720.10">
    <property type="entry name" value="MetI-like"/>
    <property type="match status" value="1"/>
</dbReference>
<evidence type="ECO:0000256" key="7">
    <source>
        <dbReference type="SAM" id="Phobius"/>
    </source>
</evidence>
<dbReference type="PANTHER" id="PTHR43386">
    <property type="entry name" value="OLIGOPEPTIDE TRANSPORT SYSTEM PERMEASE PROTEIN APPC"/>
    <property type="match status" value="1"/>
</dbReference>
<sequence length="209" mass="22746">MIVSTTLTLFVGMIAGVVGGFFGGKVDNAIGRYGDFILAFPSFFMIVALADPAVDRIQRAGLAQDNGARVLFLIVILSFFGWVYFARLIRSQVLSLRERDFITAAQALGSSKARIIFKELIPNIWAPVIVVVSLSLPGYLTAEAVFSFLGIGIQPPGYTWGLLIAKSTRFVMAMPTFFMITTVTLVMVVLAFNLLGDALRDALDPRNGK</sequence>